<feature type="signal peptide" evidence="1">
    <location>
        <begin position="1"/>
        <end position="20"/>
    </location>
</feature>
<name>I4VM12_9GAMM</name>
<protein>
    <recommendedName>
        <fullName evidence="4">Lipoprotein</fullName>
    </recommendedName>
</protein>
<keyword evidence="1" id="KW-0732">Signal</keyword>
<reference evidence="2 3" key="1">
    <citation type="journal article" date="2012" name="J. Bacteriol.">
        <title>Genome sequences for six rhodanobacter strains, isolated from soils and the terrestrial subsurface, with variable denitrification capabilities.</title>
        <authorList>
            <person name="Kostka J.E."/>
            <person name="Green S.J."/>
            <person name="Rishishwar L."/>
            <person name="Prakash O."/>
            <person name="Katz L.S."/>
            <person name="Marino-Ramirez L."/>
            <person name="Jordan I.K."/>
            <person name="Munk C."/>
            <person name="Ivanova N."/>
            <person name="Mikhailova N."/>
            <person name="Watson D.B."/>
            <person name="Brown S.D."/>
            <person name="Palumbo A.V."/>
            <person name="Brooks S.C."/>
        </authorList>
    </citation>
    <scope>NUCLEOTIDE SEQUENCE [LARGE SCALE GENOMIC DNA]</scope>
    <source>
        <strain evidence="3">Jip2T</strain>
    </source>
</reference>
<dbReference type="EMBL" id="AJXU01000057">
    <property type="protein sequence ID" value="EIL88253.1"/>
    <property type="molecule type" value="Genomic_DNA"/>
</dbReference>
<organism evidence="2 3">
    <name type="scientific">Rhodanobacter fulvus Jip2</name>
    <dbReference type="NCBI Taxonomy" id="1163408"/>
    <lineage>
        <taxon>Bacteria</taxon>
        <taxon>Pseudomonadati</taxon>
        <taxon>Pseudomonadota</taxon>
        <taxon>Gammaproteobacteria</taxon>
        <taxon>Lysobacterales</taxon>
        <taxon>Rhodanobacteraceae</taxon>
        <taxon>Rhodanobacter</taxon>
    </lineage>
</organism>
<gene>
    <name evidence="2" type="ORF">UU9_13226</name>
</gene>
<evidence type="ECO:0000313" key="2">
    <source>
        <dbReference type="EMBL" id="EIL88253.1"/>
    </source>
</evidence>
<accession>I4VM12</accession>
<feature type="chain" id="PRO_5003696160" description="Lipoprotein" evidence="1">
    <location>
        <begin position="21"/>
        <end position="141"/>
    </location>
</feature>
<sequence>MTRPWILLVLLAGLAGCATTPVPVSNADIVPKSRLETGYAQFKAQTPGFIKVTFVRDAGFNGAGRSVVLAIDGTNIAQIRTSESVVIYLAPGSHIFAVAPTPQAGDALVERSFIIGTEDPRFFRISLGSGGFVVQPSTKLQ</sequence>
<dbReference type="Proteomes" id="UP000004210">
    <property type="component" value="Unassembled WGS sequence"/>
</dbReference>
<evidence type="ECO:0008006" key="4">
    <source>
        <dbReference type="Google" id="ProtNLM"/>
    </source>
</evidence>
<evidence type="ECO:0000256" key="1">
    <source>
        <dbReference type="SAM" id="SignalP"/>
    </source>
</evidence>
<dbReference type="AlphaFoldDB" id="I4VM12"/>
<comment type="caution">
    <text evidence="2">The sequence shown here is derived from an EMBL/GenBank/DDBJ whole genome shotgun (WGS) entry which is preliminary data.</text>
</comment>
<dbReference type="STRING" id="1163408.UU9_13226"/>
<dbReference type="PROSITE" id="PS51257">
    <property type="entry name" value="PROKAR_LIPOPROTEIN"/>
    <property type="match status" value="1"/>
</dbReference>
<proteinExistence type="predicted"/>
<keyword evidence="3" id="KW-1185">Reference proteome</keyword>
<evidence type="ECO:0000313" key="3">
    <source>
        <dbReference type="Proteomes" id="UP000004210"/>
    </source>
</evidence>